<dbReference type="GO" id="GO:0003676">
    <property type="term" value="F:nucleic acid binding"/>
    <property type="evidence" value="ECO:0007669"/>
    <property type="project" value="InterPro"/>
</dbReference>
<dbReference type="SUPFAM" id="SSF53098">
    <property type="entry name" value="Ribonuclease H-like"/>
    <property type="match status" value="1"/>
</dbReference>
<name>A0A913Y1E3_EXADI</name>
<dbReference type="OrthoDB" id="5981788at2759"/>
<dbReference type="FunFam" id="3.10.20.370:FF:000001">
    <property type="entry name" value="Retrovirus-related Pol polyprotein from transposon 17.6-like protein"/>
    <property type="match status" value="1"/>
</dbReference>
<dbReference type="GO" id="GO:0015074">
    <property type="term" value="P:DNA integration"/>
    <property type="evidence" value="ECO:0007669"/>
    <property type="project" value="InterPro"/>
</dbReference>
<dbReference type="Pfam" id="PF17917">
    <property type="entry name" value="RT_RNaseH"/>
    <property type="match status" value="1"/>
</dbReference>
<evidence type="ECO:0000313" key="8">
    <source>
        <dbReference type="EnsemblMetazoa" id="XP_020913141.1"/>
    </source>
</evidence>
<dbReference type="GO" id="GO:0003964">
    <property type="term" value="F:RNA-directed DNA polymerase activity"/>
    <property type="evidence" value="ECO:0007669"/>
    <property type="project" value="UniProtKB-KW"/>
</dbReference>
<evidence type="ECO:0000256" key="4">
    <source>
        <dbReference type="ARBA" id="ARBA00022759"/>
    </source>
</evidence>
<sequence>MTEHVNNLCKSAMHSIRNSPILSLYDPNLPTKVTADSSSYGLGAVLTQQQSDGHWYPVVYASRTLTKAERGYAQIEKEALASTWACSRFQNYLIGLKFTLETDHKPLIPLLGTGKTLDELTPRLQRMKMRLMRFNYSILYVPGKLLYTADTLSRSPIDEPQEDDYTLSNEVEKFVISVIQSIPATDTRLEQIRQHQQEDDVCQTVIKYVKDGWPDQDKLKGILKLYWPHRSTLTVEGGMLLNGIRIVIPPTLRQDILSHIHDGHQGITKCRRRAIHSVWWPGISSNIKELIDNCSVCSKNRKNHPEPLIPTAMPARPWQKVAADLMEFKKEQYLVVIDYYSRYIELARLDRITSKCVIKHMKSIFSRHGVPEILISDNGTNFVSSEFEAFARNYGFKQVTSSLKHSSGNGEVERAVRTVKE</sequence>
<keyword evidence="5" id="KW-0378">Hydrolase</keyword>
<dbReference type="RefSeq" id="XP_020913141.1">
    <property type="nucleotide sequence ID" value="XM_021057482.1"/>
</dbReference>
<dbReference type="PROSITE" id="PS50994">
    <property type="entry name" value="INTEGRASE"/>
    <property type="match status" value="1"/>
</dbReference>
<dbReference type="Proteomes" id="UP000887567">
    <property type="component" value="Unplaced"/>
</dbReference>
<dbReference type="InterPro" id="IPR041588">
    <property type="entry name" value="Integrase_H2C2"/>
</dbReference>
<evidence type="ECO:0000259" key="7">
    <source>
        <dbReference type="PROSITE" id="PS50994"/>
    </source>
</evidence>
<dbReference type="InterPro" id="IPR012337">
    <property type="entry name" value="RNaseH-like_sf"/>
</dbReference>
<evidence type="ECO:0000256" key="2">
    <source>
        <dbReference type="ARBA" id="ARBA00022695"/>
    </source>
</evidence>
<evidence type="ECO:0000256" key="5">
    <source>
        <dbReference type="ARBA" id="ARBA00022801"/>
    </source>
</evidence>
<dbReference type="InterPro" id="IPR043502">
    <property type="entry name" value="DNA/RNA_pol_sf"/>
</dbReference>
<dbReference type="Gene3D" id="3.30.420.10">
    <property type="entry name" value="Ribonuclease H-like superfamily/Ribonuclease H"/>
    <property type="match status" value="1"/>
</dbReference>
<dbReference type="SUPFAM" id="SSF56672">
    <property type="entry name" value="DNA/RNA polymerases"/>
    <property type="match status" value="1"/>
</dbReference>
<dbReference type="InterPro" id="IPR036397">
    <property type="entry name" value="RNaseH_sf"/>
</dbReference>
<dbReference type="InterPro" id="IPR050951">
    <property type="entry name" value="Retrovirus_Pol_polyprotein"/>
</dbReference>
<dbReference type="OMA" id="ENFAICE"/>
<reference evidence="8" key="1">
    <citation type="submission" date="2022-11" db="UniProtKB">
        <authorList>
            <consortium name="EnsemblMetazoa"/>
        </authorList>
    </citation>
    <scope>IDENTIFICATION</scope>
</reference>
<dbReference type="PANTHER" id="PTHR37984">
    <property type="entry name" value="PROTEIN CBG26694"/>
    <property type="match status" value="1"/>
</dbReference>
<dbReference type="GeneID" id="110250839"/>
<dbReference type="CDD" id="cd09274">
    <property type="entry name" value="RNase_HI_RT_Ty3"/>
    <property type="match status" value="1"/>
</dbReference>
<dbReference type="Pfam" id="PF00665">
    <property type="entry name" value="rve"/>
    <property type="match status" value="1"/>
</dbReference>
<evidence type="ECO:0000313" key="9">
    <source>
        <dbReference type="Proteomes" id="UP000887567"/>
    </source>
</evidence>
<organism evidence="8 9">
    <name type="scientific">Exaiptasia diaphana</name>
    <name type="common">Tropical sea anemone</name>
    <name type="synonym">Aiptasia pulchella</name>
    <dbReference type="NCBI Taxonomy" id="2652724"/>
    <lineage>
        <taxon>Eukaryota</taxon>
        <taxon>Metazoa</taxon>
        <taxon>Cnidaria</taxon>
        <taxon>Anthozoa</taxon>
        <taxon>Hexacorallia</taxon>
        <taxon>Actiniaria</taxon>
        <taxon>Aiptasiidae</taxon>
        <taxon>Exaiptasia</taxon>
    </lineage>
</organism>
<dbReference type="KEGG" id="epa:110250839"/>
<keyword evidence="1" id="KW-0808">Transferase</keyword>
<protein>
    <recommendedName>
        <fullName evidence="7">Integrase catalytic domain-containing protein</fullName>
    </recommendedName>
</protein>
<dbReference type="GO" id="GO:0004519">
    <property type="term" value="F:endonuclease activity"/>
    <property type="evidence" value="ECO:0007669"/>
    <property type="project" value="UniProtKB-KW"/>
</dbReference>
<dbReference type="FunFam" id="1.10.340.70:FF:000003">
    <property type="entry name" value="Protein CBG25708"/>
    <property type="match status" value="1"/>
</dbReference>
<keyword evidence="4" id="KW-0255">Endonuclease</keyword>
<keyword evidence="3" id="KW-0540">Nuclease</keyword>
<dbReference type="Gene3D" id="1.10.340.70">
    <property type="match status" value="1"/>
</dbReference>
<dbReference type="FunFam" id="3.30.420.10:FF:000063">
    <property type="entry name" value="Retrovirus-related Pol polyprotein from transposon 297-like Protein"/>
    <property type="match status" value="1"/>
</dbReference>
<dbReference type="InterPro" id="IPR041373">
    <property type="entry name" value="RT_RNaseH"/>
</dbReference>
<dbReference type="AlphaFoldDB" id="A0A913Y1E3"/>
<dbReference type="PANTHER" id="PTHR37984:SF9">
    <property type="entry name" value="INTEGRASE CATALYTIC DOMAIN-CONTAINING PROTEIN"/>
    <property type="match status" value="1"/>
</dbReference>
<dbReference type="Pfam" id="PF17921">
    <property type="entry name" value="Integrase_H2C2"/>
    <property type="match status" value="1"/>
</dbReference>
<proteinExistence type="predicted"/>
<feature type="domain" description="Integrase catalytic" evidence="7">
    <location>
        <begin position="313"/>
        <end position="421"/>
    </location>
</feature>
<dbReference type="EnsemblMetazoa" id="XM_021057482.1">
    <property type="protein sequence ID" value="XP_020913141.1"/>
    <property type="gene ID" value="LOC110250839"/>
</dbReference>
<dbReference type="InterPro" id="IPR001584">
    <property type="entry name" value="Integrase_cat-core"/>
</dbReference>
<dbReference type="GO" id="GO:0016787">
    <property type="term" value="F:hydrolase activity"/>
    <property type="evidence" value="ECO:0007669"/>
    <property type="project" value="UniProtKB-KW"/>
</dbReference>
<keyword evidence="9" id="KW-1185">Reference proteome</keyword>
<keyword evidence="6" id="KW-0695">RNA-directed DNA polymerase</keyword>
<evidence type="ECO:0000256" key="6">
    <source>
        <dbReference type="ARBA" id="ARBA00022918"/>
    </source>
</evidence>
<accession>A0A913Y1E3</accession>
<evidence type="ECO:0000256" key="1">
    <source>
        <dbReference type="ARBA" id="ARBA00022679"/>
    </source>
</evidence>
<keyword evidence="2" id="KW-0548">Nucleotidyltransferase</keyword>
<evidence type="ECO:0000256" key="3">
    <source>
        <dbReference type="ARBA" id="ARBA00022722"/>
    </source>
</evidence>
<dbReference type="Gene3D" id="3.10.20.370">
    <property type="match status" value="1"/>
</dbReference>